<dbReference type="RefSeq" id="WP_044646573.1">
    <property type="nucleotide sequence ID" value="NZ_JTHP01000023.1"/>
</dbReference>
<proteinExistence type="predicted"/>
<dbReference type="AlphaFoldDB" id="A0A0D7X2L8"/>
<accession>A0A0D7X2L8</accession>
<keyword evidence="2" id="KW-1185">Reference proteome</keyword>
<protein>
    <submittedName>
        <fullName evidence="1">DNA-binding protein</fullName>
    </submittedName>
</protein>
<evidence type="ECO:0000313" key="2">
    <source>
        <dbReference type="Proteomes" id="UP000032534"/>
    </source>
</evidence>
<dbReference type="Proteomes" id="UP000032534">
    <property type="component" value="Unassembled WGS sequence"/>
</dbReference>
<comment type="caution">
    <text evidence="1">The sequence shown here is derived from an EMBL/GenBank/DDBJ whole genome shotgun (WGS) entry which is preliminary data.</text>
</comment>
<gene>
    <name evidence="1" type="ORF">QD47_13215</name>
</gene>
<name>A0A0D7X2L8_9BACL</name>
<reference evidence="1 2" key="1">
    <citation type="submission" date="2014-11" db="EMBL/GenBank/DDBJ databases">
        <title>Draft Genome Sequences of Paenibacillus polymyxa NRRL B-30509 and Paenibacillus terrae NRRL B-30644, Strains from a Poultry Environment that Produce Tridecaptin A and Paenicidins.</title>
        <authorList>
            <person name="van Belkum M.J."/>
            <person name="Lohans C.T."/>
            <person name="Vederas J.C."/>
        </authorList>
    </citation>
    <scope>NUCLEOTIDE SEQUENCE [LARGE SCALE GENOMIC DNA]</scope>
    <source>
        <strain evidence="1 2">NRRL B-30644</strain>
    </source>
</reference>
<dbReference type="GO" id="GO:0003677">
    <property type="term" value="F:DNA binding"/>
    <property type="evidence" value="ECO:0007669"/>
    <property type="project" value="UniProtKB-KW"/>
</dbReference>
<dbReference type="OrthoDB" id="2470416at2"/>
<dbReference type="EMBL" id="JTHP01000023">
    <property type="protein sequence ID" value="KJD45223.1"/>
    <property type="molecule type" value="Genomic_DNA"/>
</dbReference>
<sequence length="316" mass="36701">MKNGIDIRSEIKKCIQEAGYTLRGFSKASGIFESHLSMVLNNYLMRPLGMTHLDRINQTLGKPEGCFYDLYVDECFISGKPHRSRVKPFMLRCAELGKQKEINQVLSRMMDDLDKLPLVFEIAEEIYAGGNPQGAVPFYECVAENERHQHDENLAISQYRLFRTALGKDNDANLKAVIRFEPYRNRVPENYQLDGLLQMINVYFNLGMWKEVEFFSEELCNLSETLYRLDLHKRLKSKKYEPLQTERHLVVYYGYSSLMPSVSLENQGKYQKALDLIANYADLSWFENLGEVGEKEVAKFTMWAEANRYTLHLLLG</sequence>
<keyword evidence="1" id="KW-0238">DNA-binding</keyword>
<evidence type="ECO:0000313" key="1">
    <source>
        <dbReference type="EMBL" id="KJD45223.1"/>
    </source>
</evidence>
<organism evidence="1 2">
    <name type="scientific">Paenibacillus terrae</name>
    <dbReference type="NCBI Taxonomy" id="159743"/>
    <lineage>
        <taxon>Bacteria</taxon>
        <taxon>Bacillati</taxon>
        <taxon>Bacillota</taxon>
        <taxon>Bacilli</taxon>
        <taxon>Bacillales</taxon>
        <taxon>Paenibacillaceae</taxon>
        <taxon>Paenibacillus</taxon>
    </lineage>
</organism>
<feature type="non-terminal residue" evidence="1">
    <location>
        <position position="316"/>
    </location>
</feature>